<dbReference type="RefSeq" id="WP_012623318.1">
    <property type="nucleotide sequence ID" value="NC_011879.1"/>
</dbReference>
<dbReference type="KEGG" id="ach:Achl_4350"/>
<dbReference type="HOGENOM" id="CLU_1253806_0_0_11"/>
<keyword evidence="1" id="KW-0614">Plasmid</keyword>
<dbReference type="AlphaFoldDB" id="B8HIQ4"/>
<organism evidence="1 2">
    <name type="scientific">Pseudarthrobacter chlorophenolicus (strain ATCC 700700 / DSM 12829 / CIP 107037 / JCM 12360 / KCTC 9906 / NCIMB 13794 / A6)</name>
    <name type="common">Arthrobacter chlorophenolicus</name>
    <dbReference type="NCBI Taxonomy" id="452863"/>
    <lineage>
        <taxon>Bacteria</taxon>
        <taxon>Bacillati</taxon>
        <taxon>Actinomycetota</taxon>
        <taxon>Actinomycetes</taxon>
        <taxon>Micrococcales</taxon>
        <taxon>Micrococcaceae</taxon>
        <taxon>Pseudarthrobacter</taxon>
    </lineage>
</organism>
<accession>B8HIQ4</accession>
<evidence type="ECO:0000313" key="2">
    <source>
        <dbReference type="Proteomes" id="UP000002505"/>
    </source>
</evidence>
<sequence>MKLTMVDTTWDRSLERRWNLTDAEPVLTHPLYPTVEFVPADLRIWWQLSGGRRPESCRSHAWPAKREDRDRNFAAWDADGGRYPAAMPQWVRELADVVRADLHNNKTSADTGASDFWGYGLSRRWTIEDGSPVGDRRGRPFTPVDLDIWWSFYPDRPERDHRYNVYSHSAGRSDRSTAQWGGTRLRHDPDLPEWVGDLVDAQHEELAAYAMASTAERNAA</sequence>
<gene>
    <name evidence="1" type="ordered locus">Achl_4350</name>
</gene>
<dbReference type="Proteomes" id="UP000002505">
    <property type="component" value="Plasmid pACHL01"/>
</dbReference>
<protein>
    <submittedName>
        <fullName evidence="1">Uncharacterized protein</fullName>
    </submittedName>
</protein>
<dbReference type="EMBL" id="CP001342">
    <property type="protein sequence ID" value="ACL42301.1"/>
    <property type="molecule type" value="Genomic_DNA"/>
</dbReference>
<evidence type="ECO:0000313" key="1">
    <source>
        <dbReference type="EMBL" id="ACL42301.1"/>
    </source>
</evidence>
<geneLocation type="plasmid" evidence="1 2">
    <name>pACHL01</name>
</geneLocation>
<keyword evidence="2" id="KW-1185">Reference proteome</keyword>
<reference evidence="1" key="1">
    <citation type="submission" date="2009-01" db="EMBL/GenBank/DDBJ databases">
        <title>Complete sequence of plasmid1 of Arthrobacter chlorophenolicus A6.</title>
        <authorList>
            <consortium name="US DOE Joint Genome Institute"/>
            <person name="Lucas S."/>
            <person name="Copeland A."/>
            <person name="Lapidus A."/>
            <person name="Glavina del Rio T."/>
            <person name="Tice H."/>
            <person name="Bruce D."/>
            <person name="Goodwin L."/>
            <person name="Pitluck S."/>
            <person name="Goltsman E."/>
            <person name="Clum A."/>
            <person name="Larimer F."/>
            <person name="Land M."/>
            <person name="Hauser L."/>
            <person name="Kyrpides N."/>
            <person name="Mikhailova N."/>
            <person name="Jansson J."/>
            <person name="Richardson P."/>
        </authorList>
    </citation>
    <scope>NUCLEOTIDE SEQUENCE [LARGE SCALE GENOMIC DNA]</scope>
    <source>
        <strain evidence="1">A6</strain>
        <plasmid evidence="1">pACHL01</plasmid>
    </source>
</reference>
<proteinExistence type="predicted"/>
<name>B8HIQ4_PSECP</name>